<reference evidence="5" key="1">
    <citation type="journal article" date="2013" name="Nat. Genet.">
        <title>The Capsella rubella genome and the genomic consequences of rapid mating system evolution.</title>
        <authorList>
            <person name="Slotte T."/>
            <person name="Hazzouri K.M."/>
            <person name="Agren J.A."/>
            <person name="Koenig D."/>
            <person name="Maumus F."/>
            <person name="Guo Y.L."/>
            <person name="Steige K."/>
            <person name="Platts A.E."/>
            <person name="Escobar J.S."/>
            <person name="Newman L.K."/>
            <person name="Wang W."/>
            <person name="Mandakova T."/>
            <person name="Vello E."/>
            <person name="Smith L.M."/>
            <person name="Henz S.R."/>
            <person name="Steffen J."/>
            <person name="Takuno S."/>
            <person name="Brandvain Y."/>
            <person name="Coop G."/>
            <person name="Andolfatto P."/>
            <person name="Hu T.T."/>
            <person name="Blanchette M."/>
            <person name="Clark R.M."/>
            <person name="Quesneville H."/>
            <person name="Nordborg M."/>
            <person name="Gaut B.S."/>
            <person name="Lysak M.A."/>
            <person name="Jenkins J."/>
            <person name="Grimwood J."/>
            <person name="Chapman J."/>
            <person name="Prochnik S."/>
            <person name="Shu S."/>
            <person name="Rokhsar D."/>
            <person name="Schmutz J."/>
            <person name="Weigel D."/>
            <person name="Wright S.I."/>
        </authorList>
    </citation>
    <scope>NUCLEOTIDE SEQUENCE [LARGE SCALE GENOMIC DNA]</scope>
    <source>
        <strain evidence="5">cv. Monte Gargano</strain>
    </source>
</reference>
<dbReference type="SUPFAM" id="SSF54928">
    <property type="entry name" value="RNA-binding domain, RBD"/>
    <property type="match status" value="1"/>
</dbReference>
<dbReference type="PANTHER" id="PTHR48034">
    <property type="entry name" value="TRANSFORMER-2 SEX-DETERMINING PROTEIN-RELATED"/>
    <property type="match status" value="1"/>
</dbReference>
<feature type="compositionally biased region" description="Basic residues" evidence="2">
    <location>
        <begin position="362"/>
        <end position="387"/>
    </location>
</feature>
<dbReference type="InterPro" id="IPR035979">
    <property type="entry name" value="RBD_domain_sf"/>
</dbReference>
<protein>
    <recommendedName>
        <fullName evidence="3">RRM domain-containing protein</fullName>
    </recommendedName>
</protein>
<sequence>MLKHKILCQKETKKPLNKLVPEKHKSKGISSEVEASSLKSRSIRSETDGGTLSMNCSSIKRYQRLNLRSSPNGLCRERRDENLLNSSLLRRSSPPSFVHRLKKLDSMRGRSYTPSPPRGYGRRGRSPSPRGRYGGRSRDLPTSLLVRNLRHDCRQEDLRRSFEQFGPLKDIYLPRDYYTGDPRGFGFVQFEDPADAADAKYHMDGYLLLGRELTVVFAEENRKKPTEMRLRERGGGRCMELSLFELFCLSSNIIKFLTFSVSRSSRFRDRRRTPPRYYSRSRSPPPRRARSRSRSGGYYSPARRHHPRSISPREERYDGGRSYSRSPAYNGSRGRSVSPARGKSRSISLSPRRSISPSPRRSISRSPRRSRSRSPRRNRSLSPKRSRSNTPDPARSRSQSPHGGLDDEDRSPSQ</sequence>
<evidence type="ECO:0000256" key="2">
    <source>
        <dbReference type="SAM" id="MobiDB-lite"/>
    </source>
</evidence>
<dbReference type="SMART" id="SM00360">
    <property type="entry name" value="RRM"/>
    <property type="match status" value="1"/>
</dbReference>
<dbReference type="InterPro" id="IPR000504">
    <property type="entry name" value="RRM_dom"/>
</dbReference>
<dbReference type="Gene3D" id="3.30.70.330">
    <property type="match status" value="1"/>
</dbReference>
<feature type="compositionally biased region" description="Polar residues" evidence="2">
    <location>
        <begin position="323"/>
        <end position="335"/>
    </location>
</feature>
<dbReference type="Proteomes" id="UP000029121">
    <property type="component" value="Unassembled WGS sequence"/>
</dbReference>
<organism evidence="4 5">
    <name type="scientific">Capsella rubella</name>
    <dbReference type="NCBI Taxonomy" id="81985"/>
    <lineage>
        <taxon>Eukaryota</taxon>
        <taxon>Viridiplantae</taxon>
        <taxon>Streptophyta</taxon>
        <taxon>Embryophyta</taxon>
        <taxon>Tracheophyta</taxon>
        <taxon>Spermatophyta</taxon>
        <taxon>Magnoliopsida</taxon>
        <taxon>eudicotyledons</taxon>
        <taxon>Gunneridae</taxon>
        <taxon>Pentapetalae</taxon>
        <taxon>rosids</taxon>
        <taxon>malvids</taxon>
        <taxon>Brassicales</taxon>
        <taxon>Brassicaceae</taxon>
        <taxon>Camelineae</taxon>
        <taxon>Capsella</taxon>
    </lineage>
</organism>
<dbReference type="GO" id="GO:0003723">
    <property type="term" value="F:RNA binding"/>
    <property type="evidence" value="ECO:0007669"/>
    <property type="project" value="UniProtKB-UniRule"/>
</dbReference>
<evidence type="ECO:0000256" key="1">
    <source>
        <dbReference type="PROSITE-ProRule" id="PRU00176"/>
    </source>
</evidence>
<feature type="region of interest" description="Disordered" evidence="2">
    <location>
        <begin position="12"/>
        <end position="52"/>
    </location>
</feature>
<evidence type="ECO:0000259" key="3">
    <source>
        <dbReference type="PROSITE" id="PS50102"/>
    </source>
</evidence>
<dbReference type="PROSITE" id="PS50102">
    <property type="entry name" value="RRM"/>
    <property type="match status" value="1"/>
</dbReference>
<dbReference type="InterPro" id="IPR012677">
    <property type="entry name" value="Nucleotide-bd_a/b_plait_sf"/>
</dbReference>
<accession>R0IT47</accession>
<gene>
    <name evidence="4" type="ORF">CARUB_v10009288mg</name>
</gene>
<feature type="region of interest" description="Disordered" evidence="2">
    <location>
        <begin position="100"/>
        <end position="139"/>
    </location>
</feature>
<keyword evidence="5" id="KW-1185">Reference proteome</keyword>
<evidence type="ECO:0000313" key="4">
    <source>
        <dbReference type="EMBL" id="EOA40558.1"/>
    </source>
</evidence>
<dbReference type="eggNOG" id="KOG0118">
    <property type="taxonomic scope" value="Eukaryota"/>
</dbReference>
<dbReference type="STRING" id="81985.R0IT47"/>
<feature type="region of interest" description="Disordered" evidence="2">
    <location>
        <begin position="268"/>
        <end position="414"/>
    </location>
</feature>
<keyword evidence="1" id="KW-0694">RNA-binding</keyword>
<name>R0IT47_9BRAS</name>
<evidence type="ECO:0000313" key="5">
    <source>
        <dbReference type="Proteomes" id="UP000029121"/>
    </source>
</evidence>
<proteinExistence type="predicted"/>
<dbReference type="Pfam" id="PF00076">
    <property type="entry name" value="RRM_1"/>
    <property type="match status" value="1"/>
</dbReference>
<dbReference type="EMBL" id="KB870805">
    <property type="protein sequence ID" value="EOA40558.1"/>
    <property type="molecule type" value="Genomic_DNA"/>
</dbReference>
<feature type="domain" description="RRM" evidence="3">
    <location>
        <begin position="142"/>
        <end position="220"/>
    </location>
</feature>
<feature type="compositionally biased region" description="Low complexity" evidence="2">
    <location>
        <begin position="345"/>
        <end position="361"/>
    </location>
</feature>
<dbReference type="AlphaFoldDB" id="R0IT47"/>
<dbReference type="InterPro" id="IPR050441">
    <property type="entry name" value="RBM"/>
</dbReference>